<evidence type="ECO:0000256" key="2">
    <source>
        <dbReference type="ARBA" id="ARBA00037450"/>
    </source>
</evidence>
<organism evidence="7 8">
    <name type="scientific">Hibiscus sabdariffa</name>
    <name type="common">roselle</name>
    <dbReference type="NCBI Taxonomy" id="183260"/>
    <lineage>
        <taxon>Eukaryota</taxon>
        <taxon>Viridiplantae</taxon>
        <taxon>Streptophyta</taxon>
        <taxon>Embryophyta</taxon>
        <taxon>Tracheophyta</taxon>
        <taxon>Spermatophyta</taxon>
        <taxon>Magnoliopsida</taxon>
        <taxon>eudicotyledons</taxon>
        <taxon>Gunneridae</taxon>
        <taxon>Pentapetalae</taxon>
        <taxon>rosids</taxon>
        <taxon>malvids</taxon>
        <taxon>Malvales</taxon>
        <taxon>Malvaceae</taxon>
        <taxon>Malvoideae</taxon>
        <taxon>Hibiscus</taxon>
    </lineage>
</organism>
<dbReference type="Pfam" id="PF06337">
    <property type="entry name" value="DUSP"/>
    <property type="match status" value="1"/>
</dbReference>
<dbReference type="CDD" id="cd02674">
    <property type="entry name" value="Peptidase_C19R"/>
    <property type="match status" value="1"/>
</dbReference>
<dbReference type="PROSITE" id="PS51283">
    <property type="entry name" value="DUSP"/>
    <property type="match status" value="1"/>
</dbReference>
<comment type="function">
    <text evidence="2 3">Recognizes and hydrolyzes the peptide bond at the C-terminal Gly of ubiquitin. Involved in the processing of poly-ubiquitin precursors as well as that of ubiquitinated proteins.</text>
</comment>
<dbReference type="PANTHER" id="PTHR21646">
    <property type="entry name" value="UBIQUITIN CARBOXYL-TERMINAL HYDROLASE"/>
    <property type="match status" value="1"/>
</dbReference>
<dbReference type="EC" id="3.4.19.12" evidence="3"/>
<dbReference type="InterPro" id="IPR035927">
    <property type="entry name" value="DUSP-like_sf"/>
</dbReference>
<dbReference type="Pfam" id="PF00443">
    <property type="entry name" value="UCH"/>
    <property type="match status" value="1"/>
</dbReference>
<name>A0ABR2N7Y9_9ROSI</name>
<dbReference type="InterPro" id="IPR038765">
    <property type="entry name" value="Papain-like_cys_pep_sf"/>
</dbReference>
<feature type="domain" description="DUSP" evidence="6">
    <location>
        <begin position="49"/>
        <end position="180"/>
    </location>
</feature>
<dbReference type="PANTHER" id="PTHR21646:SF46">
    <property type="entry name" value="UBIQUITIN CARBOXYL-TERMINAL HYDROLASE"/>
    <property type="match status" value="1"/>
</dbReference>
<proteinExistence type="inferred from homology"/>
<comment type="caution">
    <text evidence="7">The sequence shown here is derived from an EMBL/GenBank/DDBJ whole genome shotgun (WGS) entry which is preliminary data.</text>
</comment>
<dbReference type="InterPro" id="IPR001394">
    <property type="entry name" value="Peptidase_C19_UCH"/>
</dbReference>
<feature type="region of interest" description="Disordered" evidence="4">
    <location>
        <begin position="293"/>
        <end position="319"/>
    </location>
</feature>
<comment type="similarity">
    <text evidence="1 3">Belongs to the peptidase C19 family.</text>
</comment>
<keyword evidence="8" id="KW-1185">Reference proteome</keyword>
<dbReference type="InterPro" id="IPR050185">
    <property type="entry name" value="Ub_carboxyl-term_hydrolase"/>
</dbReference>
<protein>
    <recommendedName>
        <fullName evidence="3">Ubiquitin carboxyl-terminal hydrolase</fullName>
        <ecNumber evidence="3">3.4.19.12</ecNumber>
    </recommendedName>
</protein>
<dbReference type="Gene3D" id="3.90.70.10">
    <property type="entry name" value="Cysteine proteinases"/>
    <property type="match status" value="2"/>
</dbReference>
<keyword evidence="3" id="KW-0645">Protease</keyword>
<evidence type="ECO:0000256" key="3">
    <source>
        <dbReference type="RuleBase" id="RU366025"/>
    </source>
</evidence>
<dbReference type="PROSITE" id="PS00973">
    <property type="entry name" value="USP_2"/>
    <property type="match status" value="1"/>
</dbReference>
<dbReference type="SMART" id="SM00695">
    <property type="entry name" value="DUSP"/>
    <property type="match status" value="1"/>
</dbReference>
<feature type="region of interest" description="Disordered" evidence="4">
    <location>
        <begin position="97"/>
        <end position="132"/>
    </location>
</feature>
<dbReference type="PROSITE" id="PS50235">
    <property type="entry name" value="USP_3"/>
    <property type="match status" value="1"/>
</dbReference>
<feature type="compositionally biased region" description="Low complexity" evidence="4">
    <location>
        <begin position="101"/>
        <end position="114"/>
    </location>
</feature>
<comment type="catalytic activity">
    <reaction evidence="3">
        <text>Thiol-dependent hydrolysis of ester, thioester, amide, peptide and isopeptide bonds formed by the C-terminal Gly of ubiquitin (a 76-residue protein attached to proteins as an intracellular targeting signal).</text>
        <dbReference type="EC" id="3.4.19.12"/>
    </reaction>
</comment>
<feature type="domain" description="USP" evidence="5">
    <location>
        <begin position="356"/>
        <end position="946"/>
    </location>
</feature>
<accession>A0ABR2N7Y9</accession>
<reference evidence="7 8" key="1">
    <citation type="journal article" date="2024" name="G3 (Bethesda)">
        <title>Genome assembly of Hibiscus sabdariffa L. provides insights into metabolisms of medicinal natural products.</title>
        <authorList>
            <person name="Kim T."/>
        </authorList>
    </citation>
    <scope>NUCLEOTIDE SEQUENCE [LARGE SCALE GENOMIC DNA]</scope>
    <source>
        <strain evidence="7">TK-2024</strain>
        <tissue evidence="7">Old leaves</tissue>
    </source>
</reference>
<dbReference type="SUPFAM" id="SSF54001">
    <property type="entry name" value="Cysteine proteinases"/>
    <property type="match status" value="1"/>
</dbReference>
<dbReference type="InterPro" id="IPR028889">
    <property type="entry name" value="USP"/>
</dbReference>
<evidence type="ECO:0000313" key="8">
    <source>
        <dbReference type="Proteomes" id="UP001396334"/>
    </source>
</evidence>
<dbReference type="EMBL" id="JBBPBN010000222">
    <property type="protein sequence ID" value="KAK8972248.1"/>
    <property type="molecule type" value="Genomic_DNA"/>
</dbReference>
<evidence type="ECO:0000259" key="6">
    <source>
        <dbReference type="PROSITE" id="PS51283"/>
    </source>
</evidence>
<dbReference type="Proteomes" id="UP001396334">
    <property type="component" value="Unassembled WGS sequence"/>
</dbReference>
<dbReference type="InterPro" id="IPR006615">
    <property type="entry name" value="Pept_C19_DUSP"/>
</dbReference>
<dbReference type="Gene3D" id="3.30.2230.10">
    <property type="entry name" value="DUSP-like"/>
    <property type="match status" value="1"/>
</dbReference>
<keyword evidence="3" id="KW-0788">Thiol protease</keyword>
<evidence type="ECO:0000256" key="1">
    <source>
        <dbReference type="ARBA" id="ARBA00009085"/>
    </source>
</evidence>
<sequence length="998" mass="112629">MIWFFSRFIVEAYKKVRYSRLRKKHKTGGDSSIPDSGLMAEHGASCLPCTPEEENKIVTDLRNESERNLKEGNLYFVVSARWFRRWERYVGIDADKNLNQNRSSGSRHSNGVSSLGAERPGPIDNSDIIENGGDCDCKENETQLRRMLMEGHDYVLVPQGVWEKLHQWYGGGPPLPRKMIVQGVYHRNFDVEVYPLCLNLIDSRDESRSILRLSRKASVTELFQKVCAVKGIEQDKARIWDYFNKRKHAQLLVSNKTLEEANLQMDQHILLEQVDGHHSSRFGLDSTGNKLASVSLEPSRPSLTNAGGPTLSNGHSSSYRSNMYPESSVGLGLTEMNDGLDANSSPKKGEKGGALAGLQNLGNTCFMNSALQCLVHTPPLMEYFLKDYKDEINTKNPLGMHGELAIAFGELLRKLCSAGRTAIAPRVFKGKLSRFAPQFSGYNQHDSQELLAFLLDGLHEDLNRVKQKPYIEMKDSDGRPDEEVSVECWRNHKARNDSVIVDVFQGQYKSTLVCPVCSKISITFDPFMYLSLPLPSTITRTMTVTMFYGDGSGLPMPYTVSLLKNGFCKDLLLALGSACCLKSDEHLLLAEVFENKIYRYLEMPLEPLISIKDDEHIVAFRYPKKGMGKTKLVIFHRWQEKSASDYHKSGTKFFGTPLVTFLGEDQLNGADIESAVFKVLSPFKRMYSSAKAPISKENGFPTDGLDVQCSSSDAQTVEKAELEDTSNTDLSLPLLLTDDTVTSFTAFKKDTIFESGKILKAVLDWTDKEQELYDASYLKDIPEVHKSGFAAKKTRQEAISLSACLDAFLMEEPLGPDDMWYCPCCKEHRQAIKKLDLWMLPEIIVFHLKRFTYGRYLKNKIGTFVNFPIHNLDLSKYVMNKDGQSYVYELYAISNHYGELGGGHYTAYAKLIDENRWYHFDDSHVSPVNESDIKTSAAYLLFFKRVRTPPIEARLGSPATVTVIICREEANYIDEQAEQAPHVSTRPAVQLKGRLNIS</sequence>
<dbReference type="Gene3D" id="3.10.20.90">
    <property type="entry name" value="Phosphatidylinositol 3-kinase Catalytic Subunit, Chain A, domain 1"/>
    <property type="match status" value="1"/>
</dbReference>
<gene>
    <name evidence="7" type="ORF">V6N11_058056</name>
</gene>
<feature type="compositionally biased region" description="Polar residues" evidence="4">
    <location>
        <begin position="301"/>
        <end position="319"/>
    </location>
</feature>
<dbReference type="SUPFAM" id="SSF143791">
    <property type="entry name" value="DUSP-like"/>
    <property type="match status" value="1"/>
</dbReference>
<keyword evidence="3" id="KW-0833">Ubl conjugation pathway</keyword>
<dbReference type="InterPro" id="IPR018200">
    <property type="entry name" value="USP_CS"/>
</dbReference>
<evidence type="ECO:0000256" key="4">
    <source>
        <dbReference type="SAM" id="MobiDB-lite"/>
    </source>
</evidence>
<evidence type="ECO:0000313" key="7">
    <source>
        <dbReference type="EMBL" id="KAK8972248.1"/>
    </source>
</evidence>
<dbReference type="PROSITE" id="PS00972">
    <property type="entry name" value="USP_1"/>
    <property type="match status" value="1"/>
</dbReference>
<keyword evidence="3" id="KW-0378">Hydrolase</keyword>
<evidence type="ECO:0000259" key="5">
    <source>
        <dbReference type="PROSITE" id="PS50235"/>
    </source>
</evidence>